<sequence>MGWLHHYAVIGRKLPTEENPEPEVYRMKIFAANEVVAKSRFWYFVSQLKNVKKASGEVISVHELFEKRSGVVRNYGVWLRYKSRSDEVNMYKEFRDVTMTGAVEQMYLEMSGRHRARWSSVQVLKVVVVDAKDCRRPQTLQFHESKLRFPMPHKLPRANFKRHRTTFKASRPSTAIME</sequence>
<dbReference type="Gene3D" id="3.10.20.10">
    <property type="match status" value="2"/>
</dbReference>
<evidence type="ECO:0000256" key="4">
    <source>
        <dbReference type="PIRNR" id="PIRNR002190"/>
    </source>
</evidence>
<dbReference type="EMBL" id="HBGH01002709">
    <property type="protein sequence ID" value="CAD9226773.1"/>
    <property type="molecule type" value="Transcribed_RNA"/>
</dbReference>
<evidence type="ECO:0000313" key="6">
    <source>
        <dbReference type="EMBL" id="CAD9226773.1"/>
    </source>
</evidence>
<dbReference type="GO" id="GO:0005840">
    <property type="term" value="C:ribosome"/>
    <property type="evidence" value="ECO:0007669"/>
    <property type="project" value="UniProtKB-KW"/>
</dbReference>
<reference evidence="6" key="1">
    <citation type="submission" date="2021-01" db="EMBL/GenBank/DDBJ databases">
        <authorList>
            <person name="Corre E."/>
            <person name="Pelletier E."/>
            <person name="Niang G."/>
            <person name="Scheremetjew M."/>
            <person name="Finn R."/>
            <person name="Kale V."/>
            <person name="Holt S."/>
            <person name="Cochrane G."/>
            <person name="Meng A."/>
            <person name="Brown T."/>
            <person name="Cohen L."/>
        </authorList>
    </citation>
    <scope>NUCLEOTIDE SEQUENCE</scope>
    <source>
        <strain evidence="6">SAG 36.94</strain>
    </source>
</reference>
<keyword evidence="3 4" id="KW-0687">Ribonucleoprotein</keyword>
<dbReference type="GO" id="GO:1990904">
    <property type="term" value="C:ribonucleoprotein complex"/>
    <property type="evidence" value="ECO:0007669"/>
    <property type="project" value="UniProtKB-KW"/>
</dbReference>
<keyword evidence="2 4" id="KW-0689">Ribosomal protein</keyword>
<dbReference type="InterPro" id="IPR023573">
    <property type="entry name" value="Ribosomal_eL20_dom"/>
</dbReference>
<comment type="similarity">
    <text evidence="1 4">Belongs to the eukaryotic ribosomal protein eL20 family.</text>
</comment>
<evidence type="ECO:0000256" key="3">
    <source>
        <dbReference type="ARBA" id="ARBA00023274"/>
    </source>
</evidence>
<dbReference type="SUPFAM" id="SSF160374">
    <property type="entry name" value="RplX-like"/>
    <property type="match status" value="1"/>
</dbReference>
<dbReference type="GO" id="GO:0006412">
    <property type="term" value="P:translation"/>
    <property type="evidence" value="ECO:0007669"/>
    <property type="project" value="InterPro"/>
</dbReference>
<gene>
    <name evidence="6" type="ORF">CCAE0312_LOCUS1479</name>
</gene>
<dbReference type="AlphaFoldDB" id="A0A7S1XC18"/>
<feature type="domain" description="Large ribosomal subunit protein eL20" evidence="5">
    <location>
        <begin position="4"/>
        <end position="126"/>
    </location>
</feature>
<evidence type="ECO:0000256" key="2">
    <source>
        <dbReference type="ARBA" id="ARBA00022980"/>
    </source>
</evidence>
<dbReference type="FunFam" id="3.10.20.10:FF:000002">
    <property type="entry name" value="60S ribosomal protein L18a"/>
    <property type="match status" value="1"/>
</dbReference>
<dbReference type="GO" id="GO:0003735">
    <property type="term" value="F:structural constituent of ribosome"/>
    <property type="evidence" value="ECO:0007669"/>
    <property type="project" value="InterPro"/>
</dbReference>
<evidence type="ECO:0000256" key="1">
    <source>
        <dbReference type="ARBA" id="ARBA00009362"/>
    </source>
</evidence>
<dbReference type="Pfam" id="PF01775">
    <property type="entry name" value="Ribosomal_L18A"/>
    <property type="match status" value="1"/>
</dbReference>
<protein>
    <recommendedName>
        <fullName evidence="4">60S ribosomal protein L18a</fullName>
    </recommendedName>
</protein>
<dbReference type="FunFam" id="3.10.20.10:FF:000001">
    <property type="entry name" value="60S ribosomal protein L18a"/>
    <property type="match status" value="1"/>
</dbReference>
<dbReference type="PIRSF" id="PIRSF002190">
    <property type="entry name" value="Ribosomal_L18a"/>
    <property type="match status" value="1"/>
</dbReference>
<accession>A0A7S1XC18</accession>
<name>A0A7S1XC18_9RHOD</name>
<proteinExistence type="inferred from homology"/>
<evidence type="ECO:0000259" key="5">
    <source>
        <dbReference type="Pfam" id="PF01775"/>
    </source>
</evidence>
<dbReference type="InterPro" id="IPR021138">
    <property type="entry name" value="Ribosomal_eL20_eukaryotes"/>
</dbReference>
<dbReference type="HAMAP" id="MF_00273">
    <property type="entry name" value="Ribosomal_eL20"/>
    <property type="match status" value="1"/>
</dbReference>
<organism evidence="6">
    <name type="scientific">Compsopogon caeruleus</name>
    <dbReference type="NCBI Taxonomy" id="31354"/>
    <lineage>
        <taxon>Eukaryota</taxon>
        <taxon>Rhodophyta</taxon>
        <taxon>Compsopogonophyceae</taxon>
        <taxon>Compsopogonales</taxon>
        <taxon>Compsopogonaceae</taxon>
        <taxon>Compsopogon</taxon>
    </lineage>
</organism>
<dbReference type="PANTHER" id="PTHR10052">
    <property type="entry name" value="60S RIBOSOMAL PROTEIN L18A"/>
    <property type="match status" value="1"/>
</dbReference>
<dbReference type="InterPro" id="IPR028877">
    <property type="entry name" value="Ribosomal_eL20"/>
</dbReference>